<evidence type="ECO:0008006" key="4">
    <source>
        <dbReference type="Google" id="ProtNLM"/>
    </source>
</evidence>
<keyword evidence="1" id="KW-0732">Signal</keyword>
<gene>
    <name evidence="2" type="ORF">L0U89_06865</name>
</gene>
<dbReference type="Proteomes" id="UP001201449">
    <property type="component" value="Unassembled WGS sequence"/>
</dbReference>
<keyword evidence="3" id="KW-1185">Reference proteome</keyword>
<evidence type="ECO:0000256" key="1">
    <source>
        <dbReference type="SAM" id="SignalP"/>
    </source>
</evidence>
<dbReference type="EMBL" id="JAKEVZ010000004">
    <property type="protein sequence ID" value="MCF1750788.1"/>
    <property type="molecule type" value="Genomic_DNA"/>
</dbReference>
<accession>A0ABS9BV44</accession>
<comment type="caution">
    <text evidence="2">The sequence shown here is derived from an EMBL/GenBank/DDBJ whole genome shotgun (WGS) entry which is preliminary data.</text>
</comment>
<sequence>MSVFNKYFLKVFFLFFVCFWASQRAVQANELTLPLTGEYFNQPELIGPDNLCIIFGSAMAEFSGAGNPVTDVYTWSITHPNGSEHFARSGGATFQNISVAFSELGVYAVNLSVRRGNDIIFTGSKNLSVIQGPTITIKPDYLLCGDTPTTVTAVDPNTPNLSQYTFEWTNSAGDIVGNQNELVVSVEGYYYVTLYLTNQSGGRECTVNGGTFVGQPQDFRLSVSDDSVCMGGNVTVSLDTPLEGEWEIQKVGVPNWSYILPGFGLDIDTEDDLDGPGQYRVIFRSQSPQFPNCVSQRDIYFTVTERPDFAVSTPTPSTDCITPNGSFSFTAISALDELRIPELALVATNLSAGEIRNFSGLYPGIYTVETRVGGCVRNEVVIVPNSNPPADLEFTVSLIGESCSPAARIMGMVRVTFLNGPFTGSFRIVDNVGTEIATGNISNQSVWELPIPAGDFALEFVAPNGCKNPAPTLLTIPPANNVSFSVPDVLRICGPTPFTPATTENLSFTLTDPNGVESTRNAGDSFQMSIPGTYTLTGRSLDNPASGCTASRTFTVVNMDAPAFEPILESEDCFGNRVYRAELFGADVDDVSIRWYDENFNIVGRGETWFPVAYANFYLDVQPRGSVACDFNPKPFTVRAPVFEVPVTLTAGFICPGQAATVTLETDFDEVERIEWIYIDPNNNQVFLTQFENERAIAADLEGTYEVAVFNRAGCEIGRNMLLVLESQDDARPEVLPAYSICTESGYGEIVRPGTFVSYEWYRDGDLVSTDAEYNLRSAGNYTLIVTNADGCSFEAEFSTFEDCTFQFVATNAMELRNPNKQFEVYVNDAVEQAEIWIHNRNGQLVHYCQGQNVQSRVVFCPWDGTVNGKFVPLGSYTATFVIKSNRFGLEKKFVQKLVILD</sequence>
<proteinExistence type="predicted"/>
<protein>
    <recommendedName>
        <fullName evidence="4">C-terminal domain of CHU protein family protein</fullName>
    </recommendedName>
</protein>
<feature type="signal peptide" evidence="1">
    <location>
        <begin position="1"/>
        <end position="28"/>
    </location>
</feature>
<organism evidence="2 3">
    <name type="scientific">Mariniradius sediminis</name>
    <dbReference type="NCBI Taxonomy" id="2909237"/>
    <lineage>
        <taxon>Bacteria</taxon>
        <taxon>Pseudomonadati</taxon>
        <taxon>Bacteroidota</taxon>
        <taxon>Cytophagia</taxon>
        <taxon>Cytophagales</taxon>
        <taxon>Cyclobacteriaceae</taxon>
        <taxon>Mariniradius</taxon>
    </lineage>
</organism>
<reference evidence="2 3" key="1">
    <citation type="submission" date="2022-01" db="EMBL/GenBank/DDBJ databases">
        <title>Mariniradius saccharolyticus sp. nov., isolated from sediment of a river.</title>
        <authorList>
            <person name="Liu H."/>
        </authorList>
    </citation>
    <scope>NUCLEOTIDE SEQUENCE [LARGE SCALE GENOMIC DNA]</scope>
    <source>
        <strain evidence="2 3">RY-2</strain>
    </source>
</reference>
<evidence type="ECO:0000313" key="2">
    <source>
        <dbReference type="EMBL" id="MCF1750788.1"/>
    </source>
</evidence>
<name>A0ABS9BV44_9BACT</name>
<evidence type="ECO:0000313" key="3">
    <source>
        <dbReference type="Proteomes" id="UP001201449"/>
    </source>
</evidence>
<dbReference type="Gene3D" id="2.60.40.4070">
    <property type="match status" value="1"/>
</dbReference>
<dbReference type="RefSeq" id="WP_234860853.1">
    <property type="nucleotide sequence ID" value="NZ_JAKEVZ010000004.1"/>
</dbReference>
<feature type="chain" id="PRO_5047055325" description="C-terminal domain of CHU protein family protein" evidence="1">
    <location>
        <begin position="29"/>
        <end position="902"/>
    </location>
</feature>